<comment type="similarity">
    <text evidence="1">Belongs to the glycosyl hydrolase 16 family.</text>
</comment>
<dbReference type="PANTHER" id="PTHR10963:SF55">
    <property type="entry name" value="GLYCOSIDE HYDROLASE FAMILY 16 PROTEIN"/>
    <property type="match status" value="1"/>
</dbReference>
<dbReference type="PROSITE" id="PS51762">
    <property type="entry name" value="GH16_2"/>
    <property type="match status" value="1"/>
</dbReference>
<evidence type="ECO:0000256" key="1">
    <source>
        <dbReference type="ARBA" id="ARBA00006865"/>
    </source>
</evidence>
<dbReference type="InterPro" id="IPR000757">
    <property type="entry name" value="Beta-glucanase-like"/>
</dbReference>
<evidence type="ECO:0000313" key="4">
    <source>
        <dbReference type="Proteomes" id="UP000219048"/>
    </source>
</evidence>
<dbReference type="PANTHER" id="PTHR10963">
    <property type="entry name" value="GLYCOSYL HYDROLASE-RELATED"/>
    <property type="match status" value="1"/>
</dbReference>
<dbReference type="CDD" id="cd08023">
    <property type="entry name" value="GH16_laminarinase_like"/>
    <property type="match status" value="1"/>
</dbReference>
<proteinExistence type="inferred from homology"/>
<dbReference type="GO" id="GO:0005975">
    <property type="term" value="P:carbohydrate metabolic process"/>
    <property type="evidence" value="ECO:0007669"/>
    <property type="project" value="InterPro"/>
</dbReference>
<dbReference type="Proteomes" id="UP000219048">
    <property type="component" value="Unassembled WGS sequence"/>
</dbReference>
<dbReference type="GO" id="GO:0004553">
    <property type="term" value="F:hydrolase activity, hydrolyzing O-glycosyl compounds"/>
    <property type="evidence" value="ECO:0007669"/>
    <property type="project" value="InterPro"/>
</dbReference>
<dbReference type="OrthoDB" id="9809583at2"/>
<gene>
    <name evidence="3" type="ORF">SAMN06265377_3639</name>
</gene>
<evidence type="ECO:0000313" key="3">
    <source>
        <dbReference type="EMBL" id="SNZ01792.1"/>
    </source>
</evidence>
<accession>A0A285MX87</accession>
<name>A0A285MX87_9FLAO</name>
<dbReference type="EMBL" id="OBEH01000007">
    <property type="protein sequence ID" value="SNZ01792.1"/>
    <property type="molecule type" value="Genomic_DNA"/>
</dbReference>
<dbReference type="InterPro" id="IPR013320">
    <property type="entry name" value="ConA-like_dom_sf"/>
</dbReference>
<keyword evidence="4" id="KW-1185">Reference proteome</keyword>
<dbReference type="Pfam" id="PF00722">
    <property type="entry name" value="Glyco_hydro_16"/>
    <property type="match status" value="1"/>
</dbReference>
<dbReference type="SUPFAM" id="SSF49899">
    <property type="entry name" value="Concanavalin A-like lectins/glucanases"/>
    <property type="match status" value="1"/>
</dbReference>
<organism evidence="3 4">
    <name type="scientific">Flagellimonas pacifica</name>
    <dbReference type="NCBI Taxonomy" id="1247520"/>
    <lineage>
        <taxon>Bacteria</taxon>
        <taxon>Pseudomonadati</taxon>
        <taxon>Bacteroidota</taxon>
        <taxon>Flavobacteriia</taxon>
        <taxon>Flavobacteriales</taxon>
        <taxon>Flavobacteriaceae</taxon>
        <taxon>Flagellimonas</taxon>
    </lineage>
</organism>
<dbReference type="InterPro" id="IPR050546">
    <property type="entry name" value="Glycosyl_Hydrlase_16"/>
</dbReference>
<reference evidence="4" key="1">
    <citation type="submission" date="2017-09" db="EMBL/GenBank/DDBJ databases">
        <authorList>
            <person name="Varghese N."/>
            <person name="Submissions S."/>
        </authorList>
    </citation>
    <scope>NUCLEOTIDE SEQUENCE [LARGE SCALE GENOMIC DNA]</scope>
    <source>
        <strain evidence="4">DSM 25885</strain>
    </source>
</reference>
<sequence>MKLFLSILKIKPELPTRRGFLIVLFSLFLLNLACGPNKRTSSNKDISEHYNKTWKIVWEDHFNTSVLDPSKWTKIPQGKADWNNQMTDKDERCFDWQDGKLHLIGIKNTDTLVDSRPYLTGGIYTKGKFAFQYGKIEIRAKIESAKGAWPAIWMLSEENRYGAYPRNGEIDIMEHLNFDNIIYQTTHSYYTLELKQKDNPQYYGTTAINTDQFNTFGLEWYPDKLVYTLNGKPTFTYPKVDGVDSSQWPFDQPFYILIDQQLGGSWVGDVDLEQLPVNMIIDWVKVSQ</sequence>
<dbReference type="RefSeq" id="WP_097047229.1">
    <property type="nucleotide sequence ID" value="NZ_OBEH01000007.1"/>
</dbReference>
<dbReference type="Gene3D" id="2.60.120.200">
    <property type="match status" value="1"/>
</dbReference>
<evidence type="ECO:0000259" key="2">
    <source>
        <dbReference type="PROSITE" id="PS51762"/>
    </source>
</evidence>
<dbReference type="AlphaFoldDB" id="A0A285MX87"/>
<feature type="domain" description="GH16" evidence="2">
    <location>
        <begin position="80"/>
        <end position="288"/>
    </location>
</feature>
<protein>
    <submittedName>
        <fullName evidence="3">Beta-glucanase, GH16 family</fullName>
    </submittedName>
</protein>